<dbReference type="PANTHER" id="PTHR30005:SF0">
    <property type="entry name" value="RETROGRADE REGULATION PROTEIN 2"/>
    <property type="match status" value="1"/>
</dbReference>
<dbReference type="SUPFAM" id="SSF109604">
    <property type="entry name" value="HD-domain/PDEase-like"/>
    <property type="match status" value="1"/>
</dbReference>
<feature type="domain" description="Exopolyphosphatase C-terminal" evidence="2">
    <location>
        <begin position="326"/>
        <end position="498"/>
    </location>
</feature>
<gene>
    <name evidence="3" type="ORF">ROR02_26590</name>
</gene>
<keyword evidence="4" id="KW-1185">Reference proteome</keyword>
<reference evidence="3 4" key="1">
    <citation type="submission" date="2019-07" db="EMBL/GenBank/DDBJ databases">
        <title>Whole genome shotgun sequence of Rhodospirillum oryzae NBRC 107573.</title>
        <authorList>
            <person name="Hosoyama A."/>
            <person name="Uohara A."/>
            <person name="Ohji S."/>
            <person name="Ichikawa N."/>
        </authorList>
    </citation>
    <scope>NUCLEOTIDE SEQUENCE [LARGE SCALE GENOMIC DNA]</scope>
    <source>
        <strain evidence="3 4">NBRC 107573</strain>
    </source>
</reference>
<evidence type="ECO:0000259" key="1">
    <source>
        <dbReference type="Pfam" id="PF02541"/>
    </source>
</evidence>
<evidence type="ECO:0000313" key="4">
    <source>
        <dbReference type="Proteomes" id="UP000321567"/>
    </source>
</evidence>
<dbReference type="PANTHER" id="PTHR30005">
    <property type="entry name" value="EXOPOLYPHOSPHATASE"/>
    <property type="match status" value="1"/>
</dbReference>
<dbReference type="InterPro" id="IPR003695">
    <property type="entry name" value="Ppx_GppA_N"/>
</dbReference>
<protein>
    <submittedName>
        <fullName evidence="3">Exopolyphosphatase</fullName>
    </submittedName>
</protein>
<dbReference type="InterPro" id="IPR043129">
    <property type="entry name" value="ATPase_NBD"/>
</dbReference>
<comment type="caution">
    <text evidence="3">The sequence shown here is derived from an EMBL/GenBank/DDBJ whole genome shotgun (WGS) entry which is preliminary data.</text>
</comment>
<accession>A0A512HAS2</accession>
<feature type="domain" description="Ppx/GppA phosphatase N-terminal" evidence="1">
    <location>
        <begin position="38"/>
        <end position="315"/>
    </location>
</feature>
<dbReference type="Gene3D" id="3.30.420.150">
    <property type="entry name" value="Exopolyphosphatase. Domain 2"/>
    <property type="match status" value="1"/>
</dbReference>
<dbReference type="GO" id="GO:0016462">
    <property type="term" value="F:pyrophosphatase activity"/>
    <property type="evidence" value="ECO:0007669"/>
    <property type="project" value="TreeGrafter"/>
</dbReference>
<dbReference type="RefSeq" id="WP_307725155.1">
    <property type="nucleotide sequence ID" value="NZ_BJZO01000086.1"/>
</dbReference>
<evidence type="ECO:0000259" key="2">
    <source>
        <dbReference type="Pfam" id="PF21697"/>
    </source>
</evidence>
<dbReference type="Gene3D" id="1.10.3210.10">
    <property type="entry name" value="Hypothetical protein af1432"/>
    <property type="match status" value="1"/>
</dbReference>
<dbReference type="SUPFAM" id="SSF53067">
    <property type="entry name" value="Actin-like ATPase domain"/>
    <property type="match status" value="2"/>
</dbReference>
<organism evidence="3 4">
    <name type="scientific">Pararhodospirillum oryzae</name>
    <dbReference type="NCBI Taxonomy" id="478448"/>
    <lineage>
        <taxon>Bacteria</taxon>
        <taxon>Pseudomonadati</taxon>
        <taxon>Pseudomonadota</taxon>
        <taxon>Alphaproteobacteria</taxon>
        <taxon>Rhodospirillales</taxon>
        <taxon>Rhodospirillaceae</taxon>
        <taxon>Pararhodospirillum</taxon>
    </lineage>
</organism>
<dbReference type="InterPro" id="IPR050273">
    <property type="entry name" value="GppA/Ppx_hydrolase"/>
</dbReference>
<dbReference type="Gene3D" id="3.30.420.40">
    <property type="match status" value="1"/>
</dbReference>
<dbReference type="InterPro" id="IPR048951">
    <property type="entry name" value="Ppx_C"/>
</dbReference>
<dbReference type="AlphaFoldDB" id="A0A512HAS2"/>
<dbReference type="EMBL" id="BJZO01000086">
    <property type="protein sequence ID" value="GEO82528.1"/>
    <property type="molecule type" value="Genomic_DNA"/>
</dbReference>
<dbReference type="CDD" id="cd24052">
    <property type="entry name" value="ASKHA_NBD_HpPPX-GppA-like"/>
    <property type="match status" value="1"/>
</dbReference>
<name>A0A512HAS2_9PROT</name>
<dbReference type="Pfam" id="PF02541">
    <property type="entry name" value="Ppx-GppA"/>
    <property type="match status" value="1"/>
</dbReference>
<proteinExistence type="predicted"/>
<dbReference type="Proteomes" id="UP000321567">
    <property type="component" value="Unassembled WGS sequence"/>
</dbReference>
<evidence type="ECO:0000313" key="3">
    <source>
        <dbReference type="EMBL" id="GEO82528.1"/>
    </source>
</evidence>
<sequence>MRSCLSAAEMASALEASVHDPASALGVVDIGSNSVRLVVYRGQERTPQPILNEKATCGLGRGLGESGVLNPEGKVQARAAVVRFARLARAMGVERLDLVATAAVRDAWDGAAFVAELEQATSLPVSLLSGEEEARMAALGVLCGLPEANGMVADLGGGSLELVMVHEGDFGPYTTMPLGVLRLSEAADNERARAVEIIDEHLIGLPWLDQCRGRALYAVGGAWRTLARVCIEQMTYPLHVLDNFSLSCDDALRLIDLISRLSRKSLESIEGISRKRLPTLSMAAVLLERLLQEARPDRLVFSVYGMREGRYFRTLTPEVQRQDPVISSCEALARAAGRFPCQGRELMAWMAPLFLGETPEEARLRLATCLIGDVFWSEHPDYRAEQAFHRVLKMPFMGLSHTDRARLALAVRHRYTSDPGDDWVSRAERLLDDRARLQVRTIGHALRLGYTLSGGAPGLIGRTALTAQDGALTVHLPPDDPLYQPDALGKRLDRLARGLGLTPQVAFLPPPGPRS</sequence>
<dbReference type="Pfam" id="PF21697">
    <property type="entry name" value="Ppx_C"/>
    <property type="match status" value="1"/>
</dbReference>